<dbReference type="EMBL" id="CM039174">
    <property type="protein sequence ID" value="KAH9751078.1"/>
    <property type="molecule type" value="Genomic_DNA"/>
</dbReference>
<comment type="caution">
    <text evidence="1">The sequence shown here is derived from an EMBL/GenBank/DDBJ whole genome shotgun (WGS) entry which is preliminary data.</text>
</comment>
<organism evidence="1 2">
    <name type="scientific">Citrus sinensis</name>
    <name type="common">Sweet orange</name>
    <name type="synonym">Citrus aurantium var. sinensis</name>
    <dbReference type="NCBI Taxonomy" id="2711"/>
    <lineage>
        <taxon>Eukaryota</taxon>
        <taxon>Viridiplantae</taxon>
        <taxon>Streptophyta</taxon>
        <taxon>Embryophyta</taxon>
        <taxon>Tracheophyta</taxon>
        <taxon>Spermatophyta</taxon>
        <taxon>Magnoliopsida</taxon>
        <taxon>eudicotyledons</taxon>
        <taxon>Gunneridae</taxon>
        <taxon>Pentapetalae</taxon>
        <taxon>rosids</taxon>
        <taxon>malvids</taxon>
        <taxon>Sapindales</taxon>
        <taxon>Rutaceae</taxon>
        <taxon>Aurantioideae</taxon>
        <taxon>Citrus</taxon>
    </lineage>
</organism>
<sequence length="1608" mass="181014">MVLSEYQFPPSLTQLSLSNTQLMEDPMPRLDELPHLQALKLKQNSYLERKLACVGSGSFLQLKILHLKSMLWLEEWTMGAGAMPKLESLIMNPCAYLRKLPEELRCRKSLRKLELHWPQPELRQRLRAFENMEWRFAASNSMVSLLSINLNKLSKQGCYLLVFRANELESLLDGSRICPDQFLSSTQGNSDAMFNASTSSTVTSQENPEFHVWKKQDQMLLSWLLSSISIEILSLVVNSKTSYELWSSLEQQFGSETAAKKVHLKMMLNNLKKGSMTMTEYFSKLKSVTDELAIAGSPVSSLDFITHLISGLGQPYYPVVVYIEANVLKMSINEAYSMLLTHEARLESNQSNSFKEVKQNYAANLAQAGNNQKKVNNQGGWNNNSQGGWNGNTGNKPGFHNWNGNFTNRGGFNPGRGQNSGRGQWNNNWNNWNGNQGRGNFAGAAGNFSGRFPGGYNGFGRGGGRGNIVCQICFKHNHTAADCKDRFNRNFVPNFSVQGNFPDQNQTSRAAFMATSEGIADQGWYLDSGATHHLTNNMENLAEGTPYLGSQLLLVGNGQGLRITSIGNICLLTSFGNQLNLSNVLCVPKITKNLISLSKLLSDNHIIIEFVSNLCFIKDKMQGTLLAQGIAEDGLFKLLTQDTPLSDSKALGLKPSSMLSVFSTKENVHSLKELNHQTNVCSNLINSNNENSVSFLASSSQSMQLLHNRFGHPTKHVLQTIMKSLPMHSTHSQSLNFCDACQYGKLHQFHFPVTDIKSKFPLQLLYADLWGPASVLSMDGYKYYISFVDDFTRYCWVFPLTLKSEALDTFKIFKSLVEKQFSLSIQTLQTDMGGEFIAFRSFLQQEGIQFRYSCPHTHHQNGVVERKHRHVVETGLTLLAQAHLPLSFWWEAFHTATYLVNRMPTPVLNNLSPFQKLYNQLPDYKFSKVFGCSCFPFLRPYHHHKLDFHTQKCVFIGYSPIHKGYKCLDRTGKVFVARHVTFNELEFPYSELFLKTKSNTLSHSATSTPSSARFFLPQTPVLSHSSNEEPSAAVSSPALSPASESHSLPHSVHSQSLDQPSRSLNSSPPVISTHPMVTRSKAGIYKPKTYLAVSQDLEPSNVKTALTDPRWYSAMKEEFEALQRNQTWTLVPPESAGKIVGNKWVYRVKYNADGSISRYKARLVAKGYHQIYGVDFFETFSPVIKPCTVRIILSLAVMHRWPIKQLDVNNAFLNGILTEDVYMHQPQGFLDSTYPYFVCKLNKALYGLKQAPRAWYDRLKESLVQWGFRVSKSDTSLFIKHAGTDILLILIYVDDILVTGSDSKLIGNVIQQLHSEFALKELGDFHYFLGIEVTPSVHGIHLSQTKYIGDILKRANMLDSKGCVTPMSTSEKLHKDTGAAFDNPSLYRSIVGSLQYVLLTRPDLAFTVNKLSQFLSAPTILHWQACKRVLRYLQSTADYGLQFFSSGSLKLIAYSDADWGADPDDRRSVGGYCVFLGSNLISWSSKKQPIVSRSSAESEYRALAMATSEVLWITYLFQELKISFDQIPLLHCDNKSAEALASNPKYHARTKHIELDLHFLREHIAQQQLSVTYVPSSDQLADVLTKPLCFDQFAYLRSKLNVLSRHQA</sequence>
<reference evidence="2" key="1">
    <citation type="journal article" date="2023" name="Hortic. Res.">
        <title>A chromosome-level phased genome enabling allele-level studies in sweet orange: a case study on citrus Huanglongbing tolerance.</title>
        <authorList>
            <person name="Wu B."/>
            <person name="Yu Q."/>
            <person name="Deng Z."/>
            <person name="Duan Y."/>
            <person name="Luo F."/>
            <person name="Gmitter F. Jr."/>
        </authorList>
    </citation>
    <scope>NUCLEOTIDE SEQUENCE [LARGE SCALE GENOMIC DNA]</scope>
    <source>
        <strain evidence="2">cv. Valencia</strain>
    </source>
</reference>
<accession>A0ACB8K9J8</accession>
<gene>
    <name evidence="1" type="ORF">KPL71_014140</name>
</gene>
<keyword evidence="2" id="KW-1185">Reference proteome</keyword>
<proteinExistence type="predicted"/>
<dbReference type="Proteomes" id="UP000829398">
    <property type="component" value="Chromosome 5"/>
</dbReference>
<name>A0ACB8K9J8_CITSI</name>
<evidence type="ECO:0000313" key="1">
    <source>
        <dbReference type="EMBL" id="KAH9751078.1"/>
    </source>
</evidence>
<protein>
    <submittedName>
        <fullName evidence="1">Retrovirus-related pol polyprotein from transposon RE1</fullName>
    </submittedName>
</protein>
<evidence type="ECO:0000313" key="2">
    <source>
        <dbReference type="Proteomes" id="UP000829398"/>
    </source>
</evidence>